<keyword evidence="15" id="KW-1185">Reference proteome</keyword>
<dbReference type="Proteomes" id="UP000239590">
    <property type="component" value="Unassembled WGS sequence"/>
</dbReference>
<proteinExistence type="inferred from homology"/>
<evidence type="ECO:0000256" key="6">
    <source>
        <dbReference type="ARBA" id="ARBA00023077"/>
    </source>
</evidence>
<keyword evidence="5" id="KW-0732">Signal</keyword>
<sequence>MLFVILTVFGLHAQAQTLIQGTVLQSNGQPLTGATLRVANRTLQSDPQGKFQLTLEPGRYTFRLSHVGFQSQQQAIVIQTVSPQTLLFTLAESVENLDEISIREGADRSLKPLPSVQGTYLLSGRKSETIQMSQMDGNVAEKTVRQIFAKIPGAFAYDMDGSGNQVNVATRGLDPHRGWEYNIRTNGVLTNSDLYGYPASHFSVPMEAVERIELVRGNASLQYGAQFGGLLNYVLKGPDSSRRFSYETMNTAGAFGLQSTFHRVSGKLGKFTYNAYFHRRTSDGYRKNSRSVAEGEFVSLGYAFRSNLTLKAELGRSYYQYQIPGPLTDAQFAQNPRQSTRSRNYFSPDIYLPSLRLDWQISPRTTFQATASAVLGWRNSVTFEGFANQLDTINRATGQYKNRQVDRDKFKSYTLEARLLHRYQIGSVSSILTGGIQLINNDLHRRQLGKGTTGTDYDLTLVGDYGRDIHYKTKNVAFFAENLFQLTPRLSLTPGVRVEWGETRLSGRLAYSEAAALPPRLDHRFPLLSLNGQYNLGKDLDLYAGWSQAYRPAIFKDIIPNSILERANPNTKDAHGFNSELGIRGTRLQSRLTFDVTLFQLMYRNRLGSQVITEGSQSFVYKTNIGDSRTRGVEAYAEFAFVQRSRSRVSVFTATSYMDGQYIAGQVSDGVENRSIRGNAVESVPKWISRNGLQASYHGLSTTLQFSYVDKSFADPLNTVTPTANGARGVVPAYGLWDWYASYRLGRGFTLRGGVSNLTNRSYFTKRPTMYPGPGVWSSDGRSWQLSVGLKI</sequence>
<evidence type="ECO:0000259" key="12">
    <source>
        <dbReference type="Pfam" id="PF00593"/>
    </source>
</evidence>
<dbReference type="Pfam" id="PF07715">
    <property type="entry name" value="Plug"/>
    <property type="match status" value="1"/>
</dbReference>
<dbReference type="InterPro" id="IPR012910">
    <property type="entry name" value="Plug_dom"/>
</dbReference>
<dbReference type="InterPro" id="IPR036942">
    <property type="entry name" value="Beta-barrel_TonB_sf"/>
</dbReference>
<evidence type="ECO:0000313" key="14">
    <source>
        <dbReference type="EMBL" id="PQA61115.1"/>
    </source>
</evidence>
<dbReference type="InterPro" id="IPR037066">
    <property type="entry name" value="Plug_dom_sf"/>
</dbReference>
<evidence type="ECO:0000256" key="10">
    <source>
        <dbReference type="PROSITE-ProRule" id="PRU01360"/>
    </source>
</evidence>
<comment type="subcellular location">
    <subcellularLocation>
        <location evidence="1 10">Cell outer membrane</location>
        <topology evidence="1 10">Multi-pass membrane protein</topology>
    </subcellularLocation>
</comment>
<feature type="domain" description="TonB-dependent receptor plug" evidence="13">
    <location>
        <begin position="129"/>
        <end position="226"/>
    </location>
</feature>
<dbReference type="InterPro" id="IPR000531">
    <property type="entry name" value="Beta-barrel_TonB"/>
</dbReference>
<evidence type="ECO:0000256" key="5">
    <source>
        <dbReference type="ARBA" id="ARBA00022729"/>
    </source>
</evidence>
<evidence type="ECO:0000256" key="3">
    <source>
        <dbReference type="ARBA" id="ARBA00022452"/>
    </source>
</evidence>
<comment type="caution">
    <text evidence="14">The sequence shown here is derived from an EMBL/GenBank/DDBJ whole genome shotgun (WGS) entry which is preliminary data.</text>
</comment>
<comment type="similarity">
    <text evidence="10 11">Belongs to the TonB-dependent receptor family.</text>
</comment>
<dbReference type="CDD" id="cd01347">
    <property type="entry name" value="ligand_gated_channel"/>
    <property type="match status" value="1"/>
</dbReference>
<dbReference type="GO" id="GO:0044718">
    <property type="term" value="P:siderophore transmembrane transport"/>
    <property type="evidence" value="ECO:0007669"/>
    <property type="project" value="TreeGrafter"/>
</dbReference>
<dbReference type="SUPFAM" id="SSF49464">
    <property type="entry name" value="Carboxypeptidase regulatory domain-like"/>
    <property type="match status" value="1"/>
</dbReference>
<keyword evidence="2 10" id="KW-0813">Transport</keyword>
<dbReference type="Gene3D" id="2.60.40.1120">
    <property type="entry name" value="Carboxypeptidase-like, regulatory domain"/>
    <property type="match status" value="1"/>
</dbReference>
<dbReference type="Pfam" id="PF00593">
    <property type="entry name" value="TonB_dep_Rec_b-barrel"/>
    <property type="match status" value="1"/>
</dbReference>
<evidence type="ECO:0000259" key="13">
    <source>
        <dbReference type="Pfam" id="PF07715"/>
    </source>
</evidence>
<dbReference type="SUPFAM" id="SSF56935">
    <property type="entry name" value="Porins"/>
    <property type="match status" value="1"/>
</dbReference>
<keyword evidence="9 10" id="KW-0998">Cell outer membrane</keyword>
<keyword evidence="8 14" id="KW-0675">Receptor</keyword>
<name>A0A2S7ITS9_9BACT</name>
<evidence type="ECO:0000256" key="7">
    <source>
        <dbReference type="ARBA" id="ARBA00023136"/>
    </source>
</evidence>
<keyword evidence="6 11" id="KW-0798">TonB box</keyword>
<dbReference type="GO" id="GO:0009279">
    <property type="term" value="C:cell outer membrane"/>
    <property type="evidence" value="ECO:0007669"/>
    <property type="project" value="UniProtKB-SubCell"/>
</dbReference>
<dbReference type="InterPro" id="IPR039426">
    <property type="entry name" value="TonB-dep_rcpt-like"/>
</dbReference>
<dbReference type="AlphaFoldDB" id="A0A2S7ITS9"/>
<dbReference type="PROSITE" id="PS52016">
    <property type="entry name" value="TONB_DEPENDENT_REC_3"/>
    <property type="match status" value="1"/>
</dbReference>
<evidence type="ECO:0000256" key="11">
    <source>
        <dbReference type="RuleBase" id="RU003357"/>
    </source>
</evidence>
<keyword evidence="4 10" id="KW-0812">Transmembrane</keyword>
<evidence type="ECO:0000313" key="15">
    <source>
        <dbReference type="Proteomes" id="UP000239590"/>
    </source>
</evidence>
<dbReference type="EMBL" id="PTRA01000001">
    <property type="protein sequence ID" value="PQA61115.1"/>
    <property type="molecule type" value="Genomic_DNA"/>
</dbReference>
<evidence type="ECO:0000256" key="2">
    <source>
        <dbReference type="ARBA" id="ARBA00022448"/>
    </source>
</evidence>
<accession>A0A2S7ITS9</accession>
<dbReference type="Gene3D" id="2.170.130.10">
    <property type="entry name" value="TonB-dependent receptor, plug domain"/>
    <property type="match status" value="1"/>
</dbReference>
<gene>
    <name evidence="14" type="ORF">C5O19_14570</name>
</gene>
<keyword evidence="3 10" id="KW-1134">Transmembrane beta strand</keyword>
<dbReference type="GO" id="GO:0015344">
    <property type="term" value="F:siderophore uptake transmembrane transporter activity"/>
    <property type="evidence" value="ECO:0007669"/>
    <property type="project" value="TreeGrafter"/>
</dbReference>
<evidence type="ECO:0000256" key="4">
    <source>
        <dbReference type="ARBA" id="ARBA00022692"/>
    </source>
</evidence>
<organism evidence="14 15">
    <name type="scientific">Siphonobacter curvatus</name>
    <dbReference type="NCBI Taxonomy" id="2094562"/>
    <lineage>
        <taxon>Bacteria</taxon>
        <taxon>Pseudomonadati</taxon>
        <taxon>Bacteroidota</taxon>
        <taxon>Cytophagia</taxon>
        <taxon>Cytophagales</taxon>
        <taxon>Cytophagaceae</taxon>
        <taxon>Siphonobacter</taxon>
    </lineage>
</organism>
<reference evidence="15" key="1">
    <citation type="submission" date="2018-02" db="EMBL/GenBank/DDBJ databases">
        <title>Genome sequencing of Solimonas sp. HR-BB.</title>
        <authorList>
            <person name="Lee Y."/>
            <person name="Jeon C.O."/>
        </authorList>
    </citation>
    <scope>NUCLEOTIDE SEQUENCE [LARGE SCALE GENOMIC DNA]</scope>
    <source>
        <strain evidence="15">HR-U</strain>
    </source>
</reference>
<feature type="domain" description="TonB-dependent receptor-like beta-barrel" evidence="12">
    <location>
        <begin position="356"/>
        <end position="758"/>
    </location>
</feature>
<dbReference type="Pfam" id="PF13620">
    <property type="entry name" value="CarboxypepD_reg"/>
    <property type="match status" value="1"/>
</dbReference>
<dbReference type="PANTHER" id="PTHR30069">
    <property type="entry name" value="TONB-DEPENDENT OUTER MEMBRANE RECEPTOR"/>
    <property type="match status" value="1"/>
</dbReference>
<dbReference type="OrthoDB" id="9758472at2"/>
<evidence type="ECO:0000256" key="8">
    <source>
        <dbReference type="ARBA" id="ARBA00023170"/>
    </source>
</evidence>
<protein>
    <submittedName>
        <fullName evidence="14">TonB-dependent receptor</fullName>
    </submittedName>
</protein>
<dbReference type="InterPro" id="IPR008969">
    <property type="entry name" value="CarboxyPept-like_regulatory"/>
</dbReference>
<dbReference type="PANTHER" id="PTHR30069:SF29">
    <property type="entry name" value="HEMOGLOBIN AND HEMOGLOBIN-HAPTOGLOBIN-BINDING PROTEIN 1-RELATED"/>
    <property type="match status" value="1"/>
</dbReference>
<keyword evidence="7 10" id="KW-0472">Membrane</keyword>
<evidence type="ECO:0000256" key="9">
    <source>
        <dbReference type="ARBA" id="ARBA00023237"/>
    </source>
</evidence>
<dbReference type="Gene3D" id="2.40.170.20">
    <property type="entry name" value="TonB-dependent receptor, beta-barrel domain"/>
    <property type="match status" value="1"/>
</dbReference>
<evidence type="ECO:0000256" key="1">
    <source>
        <dbReference type="ARBA" id="ARBA00004571"/>
    </source>
</evidence>